<dbReference type="AlphaFoldDB" id="M4TC10"/>
<proteinExistence type="predicted"/>
<reference evidence="2" key="2">
    <citation type="journal article" date="2014" name="Mol. Biochem. Parasitol.">
        <title>Capturing the variant surface glycoprotein repertoire (the VSGnome) of Trypanosoma brucei Lister 427.</title>
        <authorList>
            <person name="Cross G.A."/>
            <person name="Kim H.S."/>
            <person name="Wickstead B."/>
        </authorList>
    </citation>
    <scope>NUCLEOTIDE SEQUENCE</scope>
    <source>
        <strain evidence="2">Lister 427</strain>
    </source>
</reference>
<keyword evidence="1" id="KW-0732">Signal</keyword>
<name>M4TC10_9TRYP</name>
<organism evidence="2">
    <name type="scientific">Trypanosoma brucei</name>
    <dbReference type="NCBI Taxonomy" id="5691"/>
    <lineage>
        <taxon>Eukaryota</taxon>
        <taxon>Discoba</taxon>
        <taxon>Euglenozoa</taxon>
        <taxon>Kinetoplastea</taxon>
        <taxon>Metakinetoplastina</taxon>
        <taxon>Trypanosomatida</taxon>
        <taxon>Trypanosomatidae</taxon>
        <taxon>Trypanosoma</taxon>
    </lineage>
</organism>
<protein>
    <submittedName>
        <fullName evidence="2">Variant surface glycoprotein 1610</fullName>
    </submittedName>
</protein>
<feature type="chain" id="PRO_5004058489" evidence="1">
    <location>
        <begin position="24"/>
        <end position="347"/>
    </location>
</feature>
<reference evidence="2" key="1">
    <citation type="submission" date="2013-02" db="EMBL/GenBank/DDBJ databases">
        <authorList>
            <person name="Cross G.A.M."/>
            <person name="Kim H.-S."/>
            <person name="Wickstead B."/>
        </authorList>
    </citation>
    <scope>NUCLEOTIDE SEQUENCE</scope>
    <source>
        <strain evidence="2">Lister 427</strain>
    </source>
</reference>
<dbReference type="VEuPathDB" id="TriTrypDB:Tb427_000569300"/>
<dbReference type="EMBL" id="KC613099">
    <property type="protein sequence ID" value="AGH60530.1"/>
    <property type="molecule type" value="Genomic_DNA"/>
</dbReference>
<sequence>MAPPLRLIVTALAILFTKKGSSASDGAAVQAVNDACKELAYLTHLKSAFGAAASTLVHNVKKLTEEEKALELATAMHSGTPTGATFSFLMALEHRKSLTATKELQKAVGGVTTTALEISRRQGQLEALHHIDAATAPEYSEAAKEETPGNIIDSANMAVSVTLQLTTGKAGTGCGASPQQDKLKNSAAELETAPNYKGVEDKDFKPPATLLKIASKGSDPTSMNSYQLQGGCSDSGSLGGSNFLGLGTGTIGKPTTLTAKTVAFVADDGCQKPTTQNSKEPAINRARLVHYLCTHRKDLPKTQKSIKSETVGSLTIDPVAKQVALLALGENKKDNDSEQGKNAVKNY</sequence>
<accession>M4TC10</accession>
<dbReference type="VEuPathDB" id="TriTrypDB:Tb10.v4.0107"/>
<evidence type="ECO:0000256" key="1">
    <source>
        <dbReference type="SAM" id="SignalP"/>
    </source>
</evidence>
<feature type="signal peptide" evidence="1">
    <location>
        <begin position="1"/>
        <end position="23"/>
    </location>
</feature>
<evidence type="ECO:0000313" key="2">
    <source>
        <dbReference type="EMBL" id="AGH60530.1"/>
    </source>
</evidence>
<dbReference type="VEuPathDB" id="TriTrypDB:Tb1125.5.4810"/>